<organism evidence="2 3">
    <name type="scientific">Lysinibacillus xylanilyticus</name>
    <dbReference type="NCBI Taxonomy" id="582475"/>
    <lineage>
        <taxon>Bacteria</taxon>
        <taxon>Bacillati</taxon>
        <taxon>Bacillota</taxon>
        <taxon>Bacilli</taxon>
        <taxon>Bacillales</taxon>
        <taxon>Bacillaceae</taxon>
        <taxon>Lysinibacillus</taxon>
    </lineage>
</organism>
<evidence type="ECO:0000313" key="3">
    <source>
        <dbReference type="Proteomes" id="UP001527052"/>
    </source>
</evidence>
<keyword evidence="1" id="KW-1133">Transmembrane helix</keyword>
<dbReference type="Proteomes" id="UP001527052">
    <property type="component" value="Unassembled WGS sequence"/>
</dbReference>
<feature type="transmembrane region" description="Helical" evidence="1">
    <location>
        <begin position="67"/>
        <end position="90"/>
    </location>
</feature>
<keyword evidence="3" id="KW-1185">Reference proteome</keyword>
<comment type="caution">
    <text evidence="2">The sequence shown here is derived from an EMBL/GenBank/DDBJ whole genome shotgun (WGS) entry which is preliminary data.</text>
</comment>
<proteinExistence type="predicted"/>
<keyword evidence="1" id="KW-0472">Membrane</keyword>
<reference evidence="2 3" key="1">
    <citation type="submission" date="2022-05" db="EMBL/GenBank/DDBJ databases">
        <title>Genome Sequencing of Bee-Associated Microbes.</title>
        <authorList>
            <person name="Dunlap C."/>
        </authorList>
    </citation>
    <scope>NUCLEOTIDE SEQUENCE [LARGE SCALE GENOMIC DNA]</scope>
    <source>
        <strain evidence="2 3">NRRL BD-083</strain>
    </source>
</reference>
<feature type="transmembrane region" description="Helical" evidence="1">
    <location>
        <begin position="40"/>
        <end position="61"/>
    </location>
</feature>
<keyword evidence="1" id="KW-0812">Transmembrane</keyword>
<feature type="transmembrane region" description="Helical" evidence="1">
    <location>
        <begin position="132"/>
        <end position="152"/>
    </location>
</feature>
<protein>
    <recommendedName>
        <fullName evidence="4">Integral membrane protein</fullName>
    </recommendedName>
</protein>
<feature type="transmembrane region" description="Helical" evidence="1">
    <location>
        <begin position="12"/>
        <end position="33"/>
    </location>
</feature>
<name>A0ABT4ELI9_9BACI</name>
<evidence type="ECO:0000313" key="2">
    <source>
        <dbReference type="EMBL" id="MCY9546491.1"/>
    </source>
</evidence>
<accession>A0ABT4ELI9</accession>
<evidence type="ECO:0000256" key="1">
    <source>
        <dbReference type="SAM" id="Phobius"/>
    </source>
</evidence>
<evidence type="ECO:0008006" key="4">
    <source>
        <dbReference type="Google" id="ProtNLM"/>
    </source>
</evidence>
<sequence length="211" mass="24714">MDVILDYNWELFISIEVLSLGSLILFGIFRYFFKKTRYSLMFIFLFLFLLIIEGLLGLYVYRQTGEISTFQIVIIIFIIYAFTFGILDFIKLDRWMRKKIGKLRGVELLTDKDYEIIEKNNNPKYIAKKYRVSSYIHLVLFITVQAILWVIGTESLAEIKMYLSDFSWLGNGNAKGSPYPNDAAFAIGVIWGIVFIADFIYSWAYTLFPKK</sequence>
<gene>
    <name evidence="2" type="ORF">M5W82_05955</name>
</gene>
<feature type="transmembrane region" description="Helical" evidence="1">
    <location>
        <begin position="183"/>
        <end position="208"/>
    </location>
</feature>
<dbReference type="EMBL" id="JAMDLZ010000008">
    <property type="protein sequence ID" value="MCY9546491.1"/>
    <property type="molecule type" value="Genomic_DNA"/>
</dbReference>